<dbReference type="Pfam" id="PF01728">
    <property type="entry name" value="FtsJ"/>
    <property type="match status" value="1"/>
</dbReference>
<accession>A0A1F8C1F7</accession>
<dbReference type="GO" id="GO:0008168">
    <property type="term" value="F:methyltransferase activity"/>
    <property type="evidence" value="ECO:0007669"/>
    <property type="project" value="InterPro"/>
</dbReference>
<dbReference type="GO" id="GO:0003723">
    <property type="term" value="F:RNA binding"/>
    <property type="evidence" value="ECO:0007669"/>
    <property type="project" value="UniProtKB-KW"/>
</dbReference>
<feature type="domain" description="Ribosomal RNA methyltransferase FtsJ" evidence="2">
    <location>
        <begin position="7"/>
        <end position="138"/>
    </location>
</feature>
<evidence type="ECO:0000259" key="2">
    <source>
        <dbReference type="Pfam" id="PF01728"/>
    </source>
</evidence>
<dbReference type="SUPFAM" id="SSF53335">
    <property type="entry name" value="S-adenosyl-L-methionine-dependent methyltransferases"/>
    <property type="match status" value="1"/>
</dbReference>
<dbReference type="PANTHER" id="PTHR32319:SF0">
    <property type="entry name" value="BACTERIAL HEMOLYSIN-LIKE PROTEIN"/>
    <property type="match status" value="1"/>
</dbReference>
<sequence length="188" mass="20793">MSQKSKFISRAGEKLQKALNEFKIDVEGRMVADFGSSTGGFVDCLLQNGAKKVYSVDTAYGELDWKLRNNPKVVVLERTNAMHVPLPEKVDVITIDVGWTKQKLVLPNAFANLKKAGLIISLIKPHYEAPKNFLVKGRLENEKVEEIIKLVSGEIEAVGGKVEKIVESPITGARAANREFLALISCRE</sequence>
<keyword evidence="1" id="KW-0694">RNA-binding</keyword>
<dbReference type="InterPro" id="IPR002877">
    <property type="entry name" value="RNA_MeTrfase_FtsJ_dom"/>
</dbReference>
<dbReference type="InterPro" id="IPR047048">
    <property type="entry name" value="TlyA"/>
</dbReference>
<protein>
    <recommendedName>
        <fullName evidence="2">Ribosomal RNA methyltransferase FtsJ domain-containing protein</fullName>
    </recommendedName>
</protein>
<dbReference type="AlphaFoldDB" id="A0A1F8C1F7"/>
<dbReference type="STRING" id="1802525.A2975_03765"/>
<comment type="caution">
    <text evidence="3">The sequence shown here is derived from an EMBL/GenBank/DDBJ whole genome shotgun (WGS) entry which is preliminary data.</text>
</comment>
<reference evidence="3 4" key="1">
    <citation type="journal article" date="2016" name="Nat. Commun.">
        <title>Thousands of microbial genomes shed light on interconnected biogeochemical processes in an aquifer system.</title>
        <authorList>
            <person name="Anantharaman K."/>
            <person name="Brown C.T."/>
            <person name="Hug L.A."/>
            <person name="Sharon I."/>
            <person name="Castelle C.J."/>
            <person name="Probst A.J."/>
            <person name="Thomas B.C."/>
            <person name="Singh A."/>
            <person name="Wilkins M.J."/>
            <person name="Karaoz U."/>
            <person name="Brodie E.L."/>
            <person name="Williams K.H."/>
            <person name="Hubbard S.S."/>
            <person name="Banfield J.F."/>
        </authorList>
    </citation>
    <scope>NUCLEOTIDE SEQUENCE [LARGE SCALE GENOMIC DNA]</scope>
</reference>
<dbReference type="InterPro" id="IPR029063">
    <property type="entry name" value="SAM-dependent_MTases_sf"/>
</dbReference>
<gene>
    <name evidence="3" type="ORF">A2975_03765</name>
</gene>
<name>A0A1F8C1F7_9BACT</name>
<dbReference type="Gene3D" id="3.40.50.150">
    <property type="entry name" value="Vaccinia Virus protein VP39"/>
    <property type="match status" value="1"/>
</dbReference>
<evidence type="ECO:0000313" key="4">
    <source>
        <dbReference type="Proteomes" id="UP000178429"/>
    </source>
</evidence>
<dbReference type="EMBL" id="MGHL01000006">
    <property type="protein sequence ID" value="OGM70166.1"/>
    <property type="molecule type" value="Genomic_DNA"/>
</dbReference>
<organism evidence="3 4">
    <name type="scientific">Candidatus Woesebacteria bacterium RIFCSPLOWO2_01_FULL_44_14</name>
    <dbReference type="NCBI Taxonomy" id="1802525"/>
    <lineage>
        <taxon>Bacteria</taxon>
        <taxon>Candidatus Woeseibacteriota</taxon>
    </lineage>
</organism>
<evidence type="ECO:0000313" key="3">
    <source>
        <dbReference type="EMBL" id="OGM70166.1"/>
    </source>
</evidence>
<dbReference type="PANTHER" id="PTHR32319">
    <property type="entry name" value="BACTERIAL HEMOLYSIN-LIKE PROTEIN"/>
    <property type="match status" value="1"/>
</dbReference>
<evidence type="ECO:0000256" key="1">
    <source>
        <dbReference type="ARBA" id="ARBA00022884"/>
    </source>
</evidence>
<dbReference type="GO" id="GO:0032259">
    <property type="term" value="P:methylation"/>
    <property type="evidence" value="ECO:0007669"/>
    <property type="project" value="InterPro"/>
</dbReference>
<dbReference type="Proteomes" id="UP000178429">
    <property type="component" value="Unassembled WGS sequence"/>
</dbReference>
<proteinExistence type="predicted"/>